<dbReference type="AlphaFoldDB" id="A0A1I2M326"/>
<reference evidence="2" key="1">
    <citation type="submission" date="2016-10" db="EMBL/GenBank/DDBJ databases">
        <authorList>
            <person name="Varghese N."/>
            <person name="Submissions S."/>
        </authorList>
    </citation>
    <scope>NUCLEOTIDE SEQUENCE [LARGE SCALE GENOMIC DNA]</scope>
    <source>
        <strain evidence="2">CGMCC 1.10971</strain>
    </source>
</reference>
<keyword evidence="1" id="KW-0449">Lipoprotein</keyword>
<dbReference type="Proteomes" id="UP000198623">
    <property type="component" value="Unassembled WGS sequence"/>
</dbReference>
<evidence type="ECO:0000313" key="1">
    <source>
        <dbReference type="EMBL" id="SFF83691.1"/>
    </source>
</evidence>
<accession>A0A1I2M326</accession>
<proteinExistence type="predicted"/>
<dbReference type="OrthoDB" id="7065416at2"/>
<organism evidence="1 2">
    <name type="scientific">Neptunomonas qingdaonensis</name>
    <dbReference type="NCBI Taxonomy" id="1045558"/>
    <lineage>
        <taxon>Bacteria</taxon>
        <taxon>Pseudomonadati</taxon>
        <taxon>Pseudomonadota</taxon>
        <taxon>Gammaproteobacteria</taxon>
        <taxon>Oceanospirillales</taxon>
        <taxon>Oceanospirillaceae</taxon>
        <taxon>Neptunomonas</taxon>
    </lineage>
</organism>
<dbReference type="RefSeq" id="WP_090723436.1">
    <property type="nucleotide sequence ID" value="NZ_FOOU01000001.1"/>
</dbReference>
<gene>
    <name evidence="1" type="ORF">SAMN05216175_101294</name>
</gene>
<keyword evidence="2" id="KW-1185">Reference proteome</keyword>
<evidence type="ECO:0000313" key="2">
    <source>
        <dbReference type="Proteomes" id="UP000198623"/>
    </source>
</evidence>
<protein>
    <submittedName>
        <fullName evidence="1">Outer membrane lipoprotein SlyB</fullName>
    </submittedName>
</protein>
<name>A0A1I2M326_9GAMM</name>
<sequence>MFSISRLSIIALCSIILTSCVTDGVGRYRVQSIGNAQRSVAALVLSANPVIIAQQTSGSGANAGGALGGAMALDNSDSATALIAGIIAGAVVGDLLEANGKTYDGTEYVIESEAGLLLTVAQVNSGEEVFSKGDRVILVYGYPHRLIKDPR</sequence>
<dbReference type="PROSITE" id="PS51257">
    <property type="entry name" value="PROKAR_LIPOPROTEIN"/>
    <property type="match status" value="1"/>
</dbReference>
<dbReference type="EMBL" id="FOOU01000001">
    <property type="protein sequence ID" value="SFF83691.1"/>
    <property type="molecule type" value="Genomic_DNA"/>
</dbReference>
<dbReference type="STRING" id="1045558.SAMN05216175_101294"/>